<dbReference type="NCBIfam" id="TIGR00696">
    <property type="entry name" value="wecG_tagA_cpsF"/>
    <property type="match status" value="1"/>
</dbReference>
<dbReference type="CDD" id="cd06533">
    <property type="entry name" value="Glyco_transf_WecG_TagA"/>
    <property type="match status" value="1"/>
</dbReference>
<keyword evidence="1" id="KW-0328">Glycosyltransferase</keyword>
<keyword evidence="2" id="KW-0808">Transferase</keyword>
<proteinExistence type="predicted"/>
<name>A0A8K0XZL0_9RHOB</name>
<dbReference type="InterPro" id="IPR004629">
    <property type="entry name" value="WecG_TagA_CpsF"/>
</dbReference>
<evidence type="ECO:0000313" key="4">
    <source>
        <dbReference type="Proteomes" id="UP000648908"/>
    </source>
</evidence>
<dbReference type="PANTHER" id="PTHR34136:SF1">
    <property type="entry name" value="UDP-N-ACETYL-D-MANNOSAMINURONIC ACID TRANSFERASE"/>
    <property type="match status" value="1"/>
</dbReference>
<gene>
    <name evidence="3" type="ORF">JL811_01600</name>
</gene>
<dbReference type="GO" id="GO:0016758">
    <property type="term" value="F:hexosyltransferase activity"/>
    <property type="evidence" value="ECO:0007669"/>
    <property type="project" value="TreeGrafter"/>
</dbReference>
<dbReference type="PANTHER" id="PTHR34136">
    <property type="match status" value="1"/>
</dbReference>
<accession>A0A8K0XZL0</accession>
<organism evidence="3 4">
    <name type="scientific">Szabonella alba</name>
    <dbReference type="NCBI Taxonomy" id="2804194"/>
    <lineage>
        <taxon>Bacteria</taxon>
        <taxon>Pseudomonadati</taxon>
        <taxon>Pseudomonadota</taxon>
        <taxon>Alphaproteobacteria</taxon>
        <taxon>Rhodobacterales</taxon>
        <taxon>Paracoccaceae</taxon>
        <taxon>Szabonella</taxon>
    </lineage>
</organism>
<protein>
    <submittedName>
        <fullName evidence="3">WecB/TagA/CpsF family glycosyltransferase</fullName>
    </submittedName>
</protein>
<dbReference type="EMBL" id="JAESVN010000001">
    <property type="protein sequence ID" value="MBL4915902.1"/>
    <property type="molecule type" value="Genomic_DNA"/>
</dbReference>
<reference evidence="3" key="1">
    <citation type="submission" date="2021-01" db="EMBL/GenBank/DDBJ databases">
        <title>Tabrizicola alba sp. nov. a motile alkaliphilic bacterium isolated from a soda lake.</title>
        <authorList>
            <person name="Szuroczki S."/>
            <person name="Abbaszade G."/>
            <person name="Schumann P."/>
            <person name="Toth E."/>
        </authorList>
    </citation>
    <scope>NUCLEOTIDE SEQUENCE</scope>
    <source>
        <strain evidence="3">DMG-N-6</strain>
    </source>
</reference>
<keyword evidence="4" id="KW-1185">Reference proteome</keyword>
<dbReference type="Proteomes" id="UP000648908">
    <property type="component" value="Unassembled WGS sequence"/>
</dbReference>
<dbReference type="AlphaFoldDB" id="A0A8K0XZL0"/>
<comment type="caution">
    <text evidence="3">The sequence shown here is derived from an EMBL/GenBank/DDBJ whole genome shotgun (WGS) entry which is preliminary data.</text>
</comment>
<evidence type="ECO:0000313" key="3">
    <source>
        <dbReference type="EMBL" id="MBL4915902.1"/>
    </source>
</evidence>
<sequence>MDDHRPLAGSETVRCRIGPVLTAPDRPCQRRIGPGSVLEGRNSVRQADPLEFTFHDTTLTVTHPDAGALLRAAGARLTAGQGFALATINLDHLVKLRRDAAFCRAYAAQDFVVADGNPVVWLSRLARRPVGLVPGSDLVIPLARLARDAGRPVVLLGSSDAALAGAADHLRAVLPGVTIAASIAPPYGFDPAGDDARAILSRLAEIGPGLCLIALGAPKQERLAALGRVLAPQMGFASIGAGLDFLSGHQMRAPHWARAMAMEWLWRALQSPRRLLPRYAACAAILPGQAMAALRLRRQGPRS</sequence>
<evidence type="ECO:0000256" key="2">
    <source>
        <dbReference type="ARBA" id="ARBA00022679"/>
    </source>
</evidence>
<evidence type="ECO:0000256" key="1">
    <source>
        <dbReference type="ARBA" id="ARBA00022676"/>
    </source>
</evidence>
<dbReference type="Pfam" id="PF03808">
    <property type="entry name" value="Glyco_tran_WecG"/>
    <property type="match status" value="1"/>
</dbReference>